<dbReference type="EMBL" id="BGPR01000289">
    <property type="protein sequence ID" value="GBM10678.1"/>
    <property type="molecule type" value="Genomic_DNA"/>
</dbReference>
<dbReference type="Proteomes" id="UP000499080">
    <property type="component" value="Unassembled WGS sequence"/>
</dbReference>
<keyword evidence="2" id="KW-1185">Reference proteome</keyword>
<dbReference type="AlphaFoldDB" id="A0A4Y2D406"/>
<protein>
    <submittedName>
        <fullName evidence="1">Uncharacterized protein</fullName>
    </submittedName>
</protein>
<proteinExistence type="predicted"/>
<gene>
    <name evidence="1" type="ORF">AVEN_7948_1</name>
</gene>
<accession>A0A4Y2D406</accession>
<sequence>MPVSTGQQKAEQLFAVSWESNSTEEMNGSFHTRQTVFCRPVDFIHVIQNTLPLSSSARTWAGMGGAGIRHDTHPEEVRAVAGNSFFFFTLNHTPYKLGKNPATLATIALRTAKLDSTSKSEGGYAGSNWSLERKSVVYRHSET</sequence>
<name>A0A4Y2D406_ARAVE</name>
<comment type="caution">
    <text evidence="1">The sequence shown here is derived from an EMBL/GenBank/DDBJ whole genome shotgun (WGS) entry which is preliminary data.</text>
</comment>
<evidence type="ECO:0000313" key="2">
    <source>
        <dbReference type="Proteomes" id="UP000499080"/>
    </source>
</evidence>
<evidence type="ECO:0000313" key="1">
    <source>
        <dbReference type="EMBL" id="GBM10678.1"/>
    </source>
</evidence>
<organism evidence="1 2">
    <name type="scientific">Araneus ventricosus</name>
    <name type="common">Orbweaver spider</name>
    <name type="synonym">Epeira ventricosa</name>
    <dbReference type="NCBI Taxonomy" id="182803"/>
    <lineage>
        <taxon>Eukaryota</taxon>
        <taxon>Metazoa</taxon>
        <taxon>Ecdysozoa</taxon>
        <taxon>Arthropoda</taxon>
        <taxon>Chelicerata</taxon>
        <taxon>Arachnida</taxon>
        <taxon>Araneae</taxon>
        <taxon>Araneomorphae</taxon>
        <taxon>Entelegynae</taxon>
        <taxon>Araneoidea</taxon>
        <taxon>Araneidae</taxon>
        <taxon>Araneus</taxon>
    </lineage>
</organism>
<reference evidence="1 2" key="1">
    <citation type="journal article" date="2019" name="Sci. Rep.">
        <title>Orb-weaving spider Araneus ventricosus genome elucidates the spidroin gene catalogue.</title>
        <authorList>
            <person name="Kono N."/>
            <person name="Nakamura H."/>
            <person name="Ohtoshi R."/>
            <person name="Moran D.A.P."/>
            <person name="Shinohara A."/>
            <person name="Yoshida Y."/>
            <person name="Fujiwara M."/>
            <person name="Mori M."/>
            <person name="Tomita M."/>
            <person name="Arakawa K."/>
        </authorList>
    </citation>
    <scope>NUCLEOTIDE SEQUENCE [LARGE SCALE GENOMIC DNA]</scope>
</reference>